<keyword evidence="20" id="KW-1185">Reference proteome</keyword>
<keyword evidence="5 10" id="KW-0378">Hydrolase</keyword>
<evidence type="ECO:0000256" key="3">
    <source>
        <dbReference type="ARBA" id="ARBA00022670"/>
    </source>
</evidence>
<comment type="function">
    <text evidence="10">ATP-dependent serine protease that mediates the selective degradation of mutant and abnormal proteins as well as certain short-lived regulatory proteins. Required for cellular homeostasis and for survival from DNA damage and developmental changes induced by stress. Degrades polypeptides processively to yield small peptide fragments that are 5 to 10 amino acids long. Binds to DNA in a double-stranded, site-specific manner.</text>
</comment>
<feature type="active site" evidence="10 12">
    <location>
        <position position="685"/>
    </location>
</feature>
<evidence type="ECO:0000256" key="11">
    <source>
        <dbReference type="PIRNR" id="PIRNR001174"/>
    </source>
</evidence>
<evidence type="ECO:0000256" key="7">
    <source>
        <dbReference type="ARBA" id="ARBA00022840"/>
    </source>
</evidence>
<evidence type="ECO:0000256" key="16">
    <source>
        <dbReference type="SAM" id="MobiDB-lite"/>
    </source>
</evidence>
<evidence type="ECO:0000256" key="2">
    <source>
        <dbReference type="ARBA" id="ARBA00022490"/>
    </source>
</evidence>
<evidence type="ECO:0000256" key="10">
    <source>
        <dbReference type="HAMAP-Rule" id="MF_01973"/>
    </source>
</evidence>
<dbReference type="InterPro" id="IPR003593">
    <property type="entry name" value="AAA+_ATPase"/>
</dbReference>
<dbReference type="InterPro" id="IPR015947">
    <property type="entry name" value="PUA-like_sf"/>
</dbReference>
<dbReference type="GO" id="GO:0005524">
    <property type="term" value="F:ATP binding"/>
    <property type="evidence" value="ECO:0007669"/>
    <property type="project" value="UniProtKB-UniRule"/>
</dbReference>
<comment type="catalytic activity">
    <reaction evidence="9 10 11 14">
        <text>Hydrolysis of proteins in presence of ATP.</text>
        <dbReference type="EC" id="3.4.21.53"/>
    </reaction>
</comment>
<proteinExistence type="evidence at transcript level"/>
<dbReference type="GO" id="GO:0016887">
    <property type="term" value="F:ATP hydrolysis activity"/>
    <property type="evidence" value="ECO:0007669"/>
    <property type="project" value="UniProtKB-UniRule"/>
</dbReference>
<evidence type="ECO:0000256" key="9">
    <source>
        <dbReference type="ARBA" id="ARBA00050665"/>
    </source>
</evidence>
<keyword evidence="7 10" id="KW-0067">ATP-binding</keyword>
<dbReference type="InterPro" id="IPR014721">
    <property type="entry name" value="Ribsml_uS5_D2-typ_fold_subgr"/>
</dbReference>
<dbReference type="Pfam" id="PF00004">
    <property type="entry name" value="AAA"/>
    <property type="match status" value="1"/>
</dbReference>
<dbReference type="CDD" id="cd19500">
    <property type="entry name" value="RecA-like_Lon"/>
    <property type="match status" value="1"/>
</dbReference>
<evidence type="ECO:0000256" key="8">
    <source>
        <dbReference type="ARBA" id="ARBA00023016"/>
    </source>
</evidence>
<dbReference type="PROSITE" id="PS51787">
    <property type="entry name" value="LON_N"/>
    <property type="match status" value="1"/>
</dbReference>
<feature type="region of interest" description="Disordered" evidence="16">
    <location>
        <begin position="785"/>
        <end position="808"/>
    </location>
</feature>
<evidence type="ECO:0000313" key="20">
    <source>
        <dbReference type="Proteomes" id="UP000295678"/>
    </source>
</evidence>
<dbReference type="EC" id="3.4.21.53" evidence="10 11"/>
<organism evidence="19 20">
    <name type="scientific">Tepidamorphus gemmatus</name>
    <dbReference type="NCBI Taxonomy" id="747076"/>
    <lineage>
        <taxon>Bacteria</taxon>
        <taxon>Pseudomonadati</taxon>
        <taxon>Pseudomonadota</taxon>
        <taxon>Alphaproteobacteria</taxon>
        <taxon>Hyphomicrobiales</taxon>
        <taxon>Tepidamorphaceae</taxon>
        <taxon>Tepidamorphus</taxon>
    </lineage>
</organism>
<comment type="caution">
    <text evidence="19">The sequence shown here is derived from an EMBL/GenBank/DDBJ whole genome shotgun (WGS) entry which is preliminary data.</text>
</comment>
<dbReference type="InterPro" id="IPR046336">
    <property type="entry name" value="Lon_prtase_N_sf"/>
</dbReference>
<dbReference type="InterPro" id="IPR020568">
    <property type="entry name" value="Ribosomal_Su5_D2-typ_SF"/>
</dbReference>
<dbReference type="GO" id="GO:0034605">
    <property type="term" value="P:cellular response to heat"/>
    <property type="evidence" value="ECO:0007669"/>
    <property type="project" value="UniProtKB-UniRule"/>
</dbReference>
<dbReference type="InterPro" id="IPR027543">
    <property type="entry name" value="Lon_bac"/>
</dbReference>
<keyword evidence="2 10" id="KW-0963">Cytoplasm</keyword>
<keyword evidence="6 10" id="KW-0720">Serine protease</keyword>
<dbReference type="SUPFAM" id="SSF54211">
    <property type="entry name" value="Ribosomal protein S5 domain 2-like"/>
    <property type="match status" value="1"/>
</dbReference>
<dbReference type="EMBL" id="SMAK01000004">
    <property type="protein sequence ID" value="TCT11286.1"/>
    <property type="molecule type" value="Genomic_DNA"/>
</dbReference>
<dbReference type="FunFam" id="3.30.230.10:FF:000010">
    <property type="entry name" value="Lon protease"/>
    <property type="match status" value="1"/>
</dbReference>
<sequence length="808" mass="89343">MADDTTRVIGAGGGADIYPVLPLRDIVVFPHMIVPLFVGREKSIRALEEVMRTERPILLATQKNAGDDEPATDAIYEVGTLASVLQLLKLPDGTVKVLVEGQSRARLISYTDETEFFEARAVVLAEELGDEVEVEALARSVVAEFDNYVKLNKKVSPEVLGAVTQIDDYSKLADTIASHLAVKIPEKQKILETVSVSARLEQVLGMMESEISVLQVEKRIRSRVKRQMEKTQREYYLNEQMKAIQKELGDSEDGRDELAEIEDKIAKTKLSKEARDKAQAELKKLRQMSPMSAEATVVRNYLDWLLSIPWGKKSRIKKDLAHAQAVLDADHFGLEKVKDRIVEYLAVQQRANKLRGPILCLVGPPGVGKTSLGKSIAKATGREFVRVSLGGVRDEAEIRGHRRTYIGSMPGKIIQSMRKAKTSNPLFLLDEIDKMGADFRGDPSAALLEVLDPEQNATFNDHYLEVDYDLSNVMFVTTANTLNIPPALMDRMEIIRIAGYTEDEKVEIARRHLIPKAIREHGLKSKEFSISDDALLTVIRRYTREAGVRNLERELATLARKAVKDLIVSQKKTVKITARNLADYLGVPRYRYGEAELDDQVGVVTGLAWTEFGGELLTIEGVMMPGKGKMTVTGNLRDVMKESIQAAAAYVRSRSIDFGIEPPLFDRRDIHVHVPEGATPKDGPSAGVAMATAIVSIMTGIPVRKDVAMTGEITLRGRVLPIGGLKEKLLAALRGGIRTVIIPEDNAKDLADIPDNLKSGLEIVPVARMDEVLKRALVRQPEPIEWEEPVAGPRVSGEDESQSGLVAH</sequence>
<evidence type="ECO:0000256" key="6">
    <source>
        <dbReference type="ARBA" id="ARBA00022825"/>
    </source>
</evidence>
<dbReference type="Pfam" id="PF02190">
    <property type="entry name" value="LON_substr_bdg"/>
    <property type="match status" value="1"/>
</dbReference>
<dbReference type="GO" id="GO:0004252">
    <property type="term" value="F:serine-type endopeptidase activity"/>
    <property type="evidence" value="ECO:0007669"/>
    <property type="project" value="UniProtKB-UniRule"/>
</dbReference>
<dbReference type="Gene3D" id="3.30.230.10">
    <property type="match status" value="1"/>
</dbReference>
<dbReference type="Pfam" id="PF22667">
    <property type="entry name" value="Lon_lid"/>
    <property type="match status" value="1"/>
</dbReference>
<feature type="binding site" evidence="10 13">
    <location>
        <begin position="363"/>
        <end position="370"/>
    </location>
    <ligand>
        <name>ATP</name>
        <dbReference type="ChEBI" id="CHEBI:30616"/>
    </ligand>
</feature>
<dbReference type="PROSITE" id="PS51786">
    <property type="entry name" value="LON_PROTEOLYTIC"/>
    <property type="match status" value="1"/>
</dbReference>
<reference evidence="19 20" key="1">
    <citation type="submission" date="2019-03" db="EMBL/GenBank/DDBJ databases">
        <title>Genomic Encyclopedia of Type Strains, Phase IV (KMG-IV): sequencing the most valuable type-strain genomes for metagenomic binning, comparative biology and taxonomic classification.</title>
        <authorList>
            <person name="Goeker M."/>
        </authorList>
    </citation>
    <scope>NUCLEOTIDE SEQUENCE [LARGE SCALE GENOMIC DNA]</scope>
    <source>
        <strain evidence="19 20">DSM 19345</strain>
    </source>
</reference>
<accession>A0A4R3MCW8</accession>
<comment type="subunit">
    <text evidence="10 11">Homohexamer. Organized in a ring with a central cavity.</text>
</comment>
<dbReference type="NCBIfam" id="NF008053">
    <property type="entry name" value="PRK10787.1"/>
    <property type="match status" value="1"/>
</dbReference>
<dbReference type="InterPro" id="IPR027065">
    <property type="entry name" value="Lon_Prtase"/>
</dbReference>
<dbReference type="NCBIfam" id="TIGR00763">
    <property type="entry name" value="lon"/>
    <property type="match status" value="1"/>
</dbReference>
<dbReference type="HAMAP" id="MF_01973">
    <property type="entry name" value="lon_bact"/>
    <property type="match status" value="1"/>
</dbReference>
<dbReference type="Gene3D" id="1.10.8.60">
    <property type="match status" value="1"/>
</dbReference>
<evidence type="ECO:0000256" key="15">
    <source>
        <dbReference type="RuleBase" id="RU000591"/>
    </source>
</evidence>
<dbReference type="SMART" id="SM00382">
    <property type="entry name" value="AAA"/>
    <property type="match status" value="1"/>
</dbReference>
<dbReference type="InterPro" id="IPR003111">
    <property type="entry name" value="Lon_prtase_N"/>
</dbReference>
<dbReference type="GO" id="GO:0043565">
    <property type="term" value="F:sequence-specific DNA binding"/>
    <property type="evidence" value="ECO:0007669"/>
    <property type="project" value="UniProtKB-UniRule"/>
</dbReference>
<evidence type="ECO:0000259" key="18">
    <source>
        <dbReference type="PROSITE" id="PS51787"/>
    </source>
</evidence>
<evidence type="ECO:0000256" key="1">
    <source>
        <dbReference type="ARBA" id="ARBA00004496"/>
    </source>
</evidence>
<evidence type="ECO:0000256" key="12">
    <source>
        <dbReference type="PIRSR" id="PIRSR001174-1"/>
    </source>
</evidence>
<dbReference type="SUPFAM" id="SSF52540">
    <property type="entry name" value="P-loop containing nucleoside triphosphate hydrolases"/>
    <property type="match status" value="1"/>
</dbReference>
<dbReference type="FunFam" id="1.20.58.1480:FF:000001">
    <property type="entry name" value="Lon protease"/>
    <property type="match status" value="1"/>
</dbReference>
<dbReference type="InterPro" id="IPR054594">
    <property type="entry name" value="Lon_lid"/>
</dbReference>
<dbReference type="PRINTS" id="PR00830">
    <property type="entry name" value="ENDOLAPTASE"/>
</dbReference>
<dbReference type="SUPFAM" id="SSF88697">
    <property type="entry name" value="PUA domain-like"/>
    <property type="match status" value="1"/>
</dbReference>
<evidence type="ECO:0000256" key="13">
    <source>
        <dbReference type="PIRSR" id="PIRSR001174-2"/>
    </source>
</evidence>
<evidence type="ECO:0000256" key="5">
    <source>
        <dbReference type="ARBA" id="ARBA00022801"/>
    </source>
</evidence>
<dbReference type="SMART" id="SM00464">
    <property type="entry name" value="LON"/>
    <property type="match status" value="1"/>
</dbReference>
<gene>
    <name evidence="10" type="primary">lon</name>
    <name evidence="19" type="ORF">EDC22_10441</name>
</gene>
<dbReference type="Gene3D" id="1.20.5.5270">
    <property type="match status" value="1"/>
</dbReference>
<dbReference type="AlphaFoldDB" id="A0A4R3MCW8"/>
<dbReference type="Gene3D" id="2.30.130.40">
    <property type="entry name" value="LON domain-like"/>
    <property type="match status" value="1"/>
</dbReference>
<name>A0A4R3MCW8_9HYPH</name>
<dbReference type="FunFam" id="3.40.50.300:FF:000021">
    <property type="entry name" value="Lon protease homolog"/>
    <property type="match status" value="1"/>
</dbReference>
<dbReference type="InterPro" id="IPR008268">
    <property type="entry name" value="Peptidase_S16_AS"/>
</dbReference>
<dbReference type="Gene3D" id="1.20.58.1480">
    <property type="match status" value="1"/>
</dbReference>
<evidence type="ECO:0000259" key="17">
    <source>
        <dbReference type="PROSITE" id="PS51786"/>
    </source>
</evidence>
<dbReference type="Gene3D" id="3.40.50.300">
    <property type="entry name" value="P-loop containing nucleotide triphosphate hydrolases"/>
    <property type="match status" value="1"/>
</dbReference>
<dbReference type="RefSeq" id="WP_132806056.1">
    <property type="nucleotide sequence ID" value="NZ_SMAK01000004.1"/>
</dbReference>
<dbReference type="PROSITE" id="PS01046">
    <property type="entry name" value="LON_SER"/>
    <property type="match status" value="1"/>
</dbReference>
<keyword evidence="3 10" id="KW-0645">Protease</keyword>
<dbReference type="InterPro" id="IPR008269">
    <property type="entry name" value="Lon_proteolytic"/>
</dbReference>
<feature type="active site" evidence="10 12">
    <location>
        <position position="728"/>
    </location>
</feature>
<dbReference type="InterPro" id="IPR003959">
    <property type="entry name" value="ATPase_AAA_core"/>
</dbReference>
<dbReference type="OrthoDB" id="9803599at2"/>
<protein>
    <recommendedName>
        <fullName evidence="10 11">Lon protease</fullName>
        <ecNumber evidence="10 11">3.4.21.53</ecNumber>
    </recommendedName>
    <alternativeName>
        <fullName evidence="10">ATP-dependent protease La</fullName>
    </alternativeName>
</protein>
<dbReference type="GO" id="GO:0005737">
    <property type="term" value="C:cytoplasm"/>
    <property type="evidence" value="ECO:0007669"/>
    <property type="project" value="UniProtKB-SubCell"/>
</dbReference>
<evidence type="ECO:0000256" key="4">
    <source>
        <dbReference type="ARBA" id="ARBA00022741"/>
    </source>
</evidence>
<dbReference type="FunFam" id="1.20.5.5270:FF:000002">
    <property type="entry name" value="Lon protease homolog"/>
    <property type="match status" value="1"/>
</dbReference>
<comment type="similarity">
    <text evidence="10 11 14 15">Belongs to the peptidase S16 family.</text>
</comment>
<dbReference type="GO" id="GO:0006515">
    <property type="term" value="P:protein quality control for misfolded or incompletely synthesized proteins"/>
    <property type="evidence" value="ECO:0007669"/>
    <property type="project" value="UniProtKB-UniRule"/>
</dbReference>
<dbReference type="Proteomes" id="UP000295678">
    <property type="component" value="Unassembled WGS sequence"/>
</dbReference>
<dbReference type="InterPro" id="IPR004815">
    <property type="entry name" value="Lon_bac/euk-typ"/>
</dbReference>
<dbReference type="PIRSF" id="PIRSF001174">
    <property type="entry name" value="Lon_proteas"/>
    <property type="match status" value="1"/>
</dbReference>
<keyword evidence="8 10" id="KW-0346">Stress response</keyword>
<dbReference type="PANTHER" id="PTHR10046">
    <property type="entry name" value="ATP DEPENDENT LON PROTEASE FAMILY MEMBER"/>
    <property type="match status" value="1"/>
</dbReference>
<dbReference type="Pfam" id="PF05362">
    <property type="entry name" value="Lon_C"/>
    <property type="match status" value="1"/>
</dbReference>
<dbReference type="InterPro" id="IPR027417">
    <property type="entry name" value="P-loop_NTPase"/>
</dbReference>
<feature type="domain" description="Lon N-terminal" evidence="18">
    <location>
        <begin position="18"/>
        <end position="211"/>
    </location>
</feature>
<keyword evidence="4 10" id="KW-0547">Nucleotide-binding</keyword>
<dbReference type="GO" id="GO:0004176">
    <property type="term" value="F:ATP-dependent peptidase activity"/>
    <property type="evidence" value="ECO:0007669"/>
    <property type="project" value="UniProtKB-UniRule"/>
</dbReference>
<feature type="domain" description="Lon proteolytic" evidence="17">
    <location>
        <begin position="598"/>
        <end position="779"/>
    </location>
</feature>
<evidence type="ECO:0000313" key="19">
    <source>
        <dbReference type="EMBL" id="TCT11286.1"/>
    </source>
</evidence>
<comment type="subcellular location">
    <subcellularLocation>
        <location evidence="1 10 11">Cytoplasm</location>
    </subcellularLocation>
</comment>
<evidence type="ECO:0000256" key="14">
    <source>
        <dbReference type="PROSITE-ProRule" id="PRU01122"/>
    </source>
</evidence>
<comment type="induction">
    <text evidence="10">By heat shock.</text>
</comment>